<dbReference type="NCBIfam" id="TIGR02116">
    <property type="entry name" value="toxin_Txe_YoeB"/>
    <property type="match status" value="1"/>
</dbReference>
<protein>
    <recommendedName>
        <fullName evidence="6">Putative mRNA interferase YoeB</fullName>
    </recommendedName>
</protein>
<dbReference type="Gene3D" id="3.30.2310.20">
    <property type="entry name" value="RelE-like"/>
    <property type="match status" value="1"/>
</dbReference>
<gene>
    <name evidence="7" type="ORF">BECKFW1821A_GA0114235_101111</name>
    <name evidence="8" type="ORF">BECKFW1821B_GA0114236_100114</name>
</gene>
<dbReference type="GO" id="GO:0006401">
    <property type="term" value="P:RNA catabolic process"/>
    <property type="evidence" value="ECO:0007669"/>
    <property type="project" value="InterPro"/>
</dbReference>
<keyword evidence="2" id="KW-1277">Toxin-antitoxin system</keyword>
<dbReference type="PANTHER" id="PTHR38039">
    <property type="entry name" value="TOXIN YOEB"/>
    <property type="match status" value="1"/>
</dbReference>
<dbReference type="EMBL" id="CAADFD010000001">
    <property type="protein sequence ID" value="VFJ46573.1"/>
    <property type="molecule type" value="Genomic_DNA"/>
</dbReference>
<evidence type="ECO:0000313" key="7">
    <source>
        <dbReference type="EMBL" id="VFJ45811.1"/>
    </source>
</evidence>
<dbReference type="GO" id="GO:0016787">
    <property type="term" value="F:hydrolase activity"/>
    <property type="evidence" value="ECO:0007669"/>
    <property type="project" value="UniProtKB-KW"/>
</dbReference>
<evidence type="ECO:0000256" key="5">
    <source>
        <dbReference type="ARBA" id="ARBA00022801"/>
    </source>
</evidence>
<name>A0A450S441_9GAMM</name>
<evidence type="ECO:0000256" key="2">
    <source>
        <dbReference type="ARBA" id="ARBA00022649"/>
    </source>
</evidence>
<evidence type="ECO:0000256" key="4">
    <source>
        <dbReference type="ARBA" id="ARBA00022759"/>
    </source>
</evidence>
<accession>A0A450S441</accession>
<evidence type="ECO:0000313" key="8">
    <source>
        <dbReference type="EMBL" id="VFJ46573.1"/>
    </source>
</evidence>
<dbReference type="PANTHER" id="PTHR38039:SF1">
    <property type="entry name" value="TOXIN YOEB"/>
    <property type="match status" value="1"/>
</dbReference>
<evidence type="ECO:0000256" key="3">
    <source>
        <dbReference type="ARBA" id="ARBA00022722"/>
    </source>
</evidence>
<keyword evidence="4" id="KW-0255">Endonuclease</keyword>
<keyword evidence="5" id="KW-0378">Hydrolase</keyword>
<dbReference type="InterPro" id="IPR035093">
    <property type="entry name" value="RelE/ParE_toxin_dom_sf"/>
</dbReference>
<dbReference type="Pfam" id="PF06769">
    <property type="entry name" value="YoeB_toxin"/>
    <property type="match status" value="1"/>
</dbReference>
<comment type="similarity">
    <text evidence="1">Belongs to the YoeB family.</text>
</comment>
<evidence type="ECO:0000256" key="1">
    <source>
        <dbReference type="ARBA" id="ARBA00008172"/>
    </source>
</evidence>
<sequence>MKVAFEQCAFDDFTQWAATDKKIHKRIVSLITDTLRRPYVGIGKPEPLRHELRGYWSRRITDEHRLVYKVEGDMLVIIACRYHYHLDKARGG</sequence>
<evidence type="ECO:0000256" key="6">
    <source>
        <dbReference type="ARBA" id="ARBA00030388"/>
    </source>
</evidence>
<keyword evidence="3" id="KW-0540">Nuclease</keyword>
<dbReference type="InterPro" id="IPR009614">
    <property type="entry name" value="YoeB_toxin"/>
</dbReference>
<organism evidence="8">
    <name type="scientific">Candidatus Kentrum sp. FW</name>
    <dbReference type="NCBI Taxonomy" id="2126338"/>
    <lineage>
        <taxon>Bacteria</taxon>
        <taxon>Pseudomonadati</taxon>
        <taxon>Pseudomonadota</taxon>
        <taxon>Gammaproteobacteria</taxon>
        <taxon>Candidatus Kentrum</taxon>
    </lineage>
</organism>
<proteinExistence type="inferred from homology"/>
<reference evidence="8" key="1">
    <citation type="submission" date="2019-02" db="EMBL/GenBank/DDBJ databases">
        <authorList>
            <person name="Gruber-Vodicka R. H."/>
            <person name="Seah K. B. B."/>
        </authorList>
    </citation>
    <scope>NUCLEOTIDE SEQUENCE</scope>
    <source>
        <strain evidence="8">BECK_BZ106</strain>
        <strain evidence="7">BECK_BZ15</strain>
    </source>
</reference>
<dbReference type="GO" id="GO:0004519">
    <property type="term" value="F:endonuclease activity"/>
    <property type="evidence" value="ECO:0007669"/>
    <property type="project" value="UniProtKB-KW"/>
</dbReference>
<dbReference type="AlphaFoldDB" id="A0A450S441"/>
<dbReference type="SUPFAM" id="SSF143011">
    <property type="entry name" value="RelE-like"/>
    <property type="match status" value="1"/>
</dbReference>
<dbReference type="EMBL" id="CAADEW010000011">
    <property type="protein sequence ID" value="VFJ45811.1"/>
    <property type="molecule type" value="Genomic_DNA"/>
</dbReference>